<reference evidence="2 3" key="1">
    <citation type="journal article" date="2020" name="Microorganisms">
        <title>Osmotic Adaptation and Compatible Solute Biosynthesis of Phototrophic Bacteria as Revealed from Genome Analyses.</title>
        <authorList>
            <person name="Imhoff J.F."/>
            <person name="Rahn T."/>
            <person name="Kunzel S."/>
            <person name="Keller A."/>
            <person name="Neulinger S.C."/>
        </authorList>
    </citation>
    <scope>NUCLEOTIDE SEQUENCE [LARGE SCALE GENOMIC DNA]</scope>
    <source>
        <strain evidence="2 3">DSM 9895</strain>
    </source>
</reference>
<sequence>MPAILADRSRQGETASPLRRGDEDTATGTYATKRAACTLVDLGDLSRAPPLNPTAADAGGSTPIAPIAGGPSGW</sequence>
<accession>A0ABS1DKF9</accession>
<evidence type="ECO:0000313" key="2">
    <source>
        <dbReference type="EMBL" id="MBK1670974.1"/>
    </source>
</evidence>
<dbReference type="EMBL" id="NRRL01000133">
    <property type="protein sequence ID" value="MBK1670974.1"/>
    <property type="molecule type" value="Genomic_DNA"/>
</dbReference>
<feature type="region of interest" description="Disordered" evidence="1">
    <location>
        <begin position="51"/>
        <end position="74"/>
    </location>
</feature>
<name>A0ABS1DKF9_9PROT</name>
<organism evidence="2 3">
    <name type="scientific">Rhodovibrio sodomensis</name>
    <dbReference type="NCBI Taxonomy" id="1088"/>
    <lineage>
        <taxon>Bacteria</taxon>
        <taxon>Pseudomonadati</taxon>
        <taxon>Pseudomonadota</taxon>
        <taxon>Alphaproteobacteria</taxon>
        <taxon>Rhodospirillales</taxon>
        <taxon>Rhodovibrionaceae</taxon>
        <taxon>Rhodovibrio</taxon>
    </lineage>
</organism>
<gene>
    <name evidence="2" type="ORF">CKO28_23470</name>
</gene>
<feature type="region of interest" description="Disordered" evidence="1">
    <location>
        <begin position="1"/>
        <end position="29"/>
    </location>
</feature>
<dbReference type="Proteomes" id="UP001296873">
    <property type="component" value="Unassembled WGS sequence"/>
</dbReference>
<protein>
    <submittedName>
        <fullName evidence="2">Uncharacterized protein</fullName>
    </submittedName>
</protein>
<evidence type="ECO:0000313" key="3">
    <source>
        <dbReference type="Proteomes" id="UP001296873"/>
    </source>
</evidence>
<comment type="caution">
    <text evidence="2">The sequence shown here is derived from an EMBL/GenBank/DDBJ whole genome shotgun (WGS) entry which is preliminary data.</text>
</comment>
<evidence type="ECO:0000256" key="1">
    <source>
        <dbReference type="SAM" id="MobiDB-lite"/>
    </source>
</evidence>
<keyword evidence="3" id="KW-1185">Reference proteome</keyword>
<proteinExistence type="predicted"/>